<sequence>GELEQLVVGAFEGEVVGPSVRHGGVAEIGGA</sequence>
<organism evidence="1 2">
    <name type="scientific">Trifolium medium</name>
    <dbReference type="NCBI Taxonomy" id="97028"/>
    <lineage>
        <taxon>Eukaryota</taxon>
        <taxon>Viridiplantae</taxon>
        <taxon>Streptophyta</taxon>
        <taxon>Embryophyta</taxon>
        <taxon>Tracheophyta</taxon>
        <taxon>Spermatophyta</taxon>
        <taxon>Magnoliopsida</taxon>
        <taxon>eudicotyledons</taxon>
        <taxon>Gunneridae</taxon>
        <taxon>Pentapetalae</taxon>
        <taxon>rosids</taxon>
        <taxon>fabids</taxon>
        <taxon>Fabales</taxon>
        <taxon>Fabaceae</taxon>
        <taxon>Papilionoideae</taxon>
        <taxon>50 kb inversion clade</taxon>
        <taxon>NPAAA clade</taxon>
        <taxon>Hologalegina</taxon>
        <taxon>IRL clade</taxon>
        <taxon>Trifolieae</taxon>
        <taxon>Trifolium</taxon>
    </lineage>
</organism>
<reference evidence="1 2" key="1">
    <citation type="journal article" date="2018" name="Front. Plant Sci.">
        <title>Red Clover (Trifolium pratense) and Zigzag Clover (T. medium) - A Picture of Genomic Similarities and Differences.</title>
        <authorList>
            <person name="Dluhosova J."/>
            <person name="Istvanek J."/>
            <person name="Nedelnik J."/>
            <person name="Repkova J."/>
        </authorList>
    </citation>
    <scope>NUCLEOTIDE SEQUENCE [LARGE SCALE GENOMIC DNA]</scope>
    <source>
        <strain evidence="2">cv. 10/8</strain>
        <tissue evidence="1">Leaf</tissue>
    </source>
</reference>
<accession>A0A392UC25</accession>
<protein>
    <submittedName>
        <fullName evidence="1">Uncharacterized protein</fullName>
    </submittedName>
</protein>
<dbReference type="EMBL" id="LXQA010766326">
    <property type="protein sequence ID" value="MCI69976.1"/>
    <property type="molecule type" value="Genomic_DNA"/>
</dbReference>
<comment type="caution">
    <text evidence="1">The sequence shown here is derived from an EMBL/GenBank/DDBJ whole genome shotgun (WGS) entry which is preliminary data.</text>
</comment>
<dbReference type="Proteomes" id="UP000265520">
    <property type="component" value="Unassembled WGS sequence"/>
</dbReference>
<feature type="non-terminal residue" evidence="1">
    <location>
        <position position="1"/>
    </location>
</feature>
<proteinExistence type="predicted"/>
<evidence type="ECO:0000313" key="2">
    <source>
        <dbReference type="Proteomes" id="UP000265520"/>
    </source>
</evidence>
<evidence type="ECO:0000313" key="1">
    <source>
        <dbReference type="EMBL" id="MCI69976.1"/>
    </source>
</evidence>
<name>A0A392UC25_9FABA</name>
<keyword evidence="2" id="KW-1185">Reference proteome</keyword>
<dbReference type="AlphaFoldDB" id="A0A392UC25"/>